<gene>
    <name evidence="2" type="ORF">C8E03_102112</name>
    <name evidence="3" type="ORF">CG710_006745</name>
</gene>
<organism evidence="3 4">
    <name type="scientific">Lachnotalea glycerini</name>
    <dbReference type="NCBI Taxonomy" id="1763509"/>
    <lineage>
        <taxon>Bacteria</taxon>
        <taxon>Bacillati</taxon>
        <taxon>Bacillota</taxon>
        <taxon>Clostridia</taxon>
        <taxon>Lachnospirales</taxon>
        <taxon>Lachnospiraceae</taxon>
        <taxon>Lachnotalea</taxon>
    </lineage>
</organism>
<dbReference type="EMBL" id="NOKA02000007">
    <property type="protein sequence ID" value="RDY31994.1"/>
    <property type="molecule type" value="Genomic_DNA"/>
</dbReference>
<name>A0A255IIM9_9FIRM</name>
<evidence type="ECO:0000313" key="2">
    <source>
        <dbReference type="EMBL" id="PXV93344.1"/>
    </source>
</evidence>
<proteinExistence type="predicted"/>
<reference evidence="2 5" key="2">
    <citation type="submission" date="2018-05" db="EMBL/GenBank/DDBJ databases">
        <title>Genomic Encyclopedia of Type Strains, Phase IV (KMG-IV): sequencing the most valuable type-strain genomes for metagenomic binning, comparative biology and taxonomic classification.</title>
        <authorList>
            <person name="Goeker M."/>
        </authorList>
    </citation>
    <scope>NUCLEOTIDE SEQUENCE [LARGE SCALE GENOMIC DNA]</scope>
    <source>
        <strain evidence="2 5">DSM 28816</strain>
    </source>
</reference>
<dbReference type="EMBL" id="QICS01000002">
    <property type="protein sequence ID" value="PXV93344.1"/>
    <property type="molecule type" value="Genomic_DNA"/>
</dbReference>
<keyword evidence="1" id="KW-0472">Membrane</keyword>
<evidence type="ECO:0000256" key="1">
    <source>
        <dbReference type="SAM" id="Phobius"/>
    </source>
</evidence>
<dbReference type="Proteomes" id="UP000247523">
    <property type="component" value="Unassembled WGS sequence"/>
</dbReference>
<dbReference type="RefSeq" id="WP_094377246.1">
    <property type="nucleotide sequence ID" value="NZ_NOKA02000007.1"/>
</dbReference>
<evidence type="ECO:0000313" key="5">
    <source>
        <dbReference type="Proteomes" id="UP000247523"/>
    </source>
</evidence>
<comment type="caution">
    <text evidence="3">The sequence shown here is derived from an EMBL/GenBank/DDBJ whole genome shotgun (WGS) entry which is preliminary data.</text>
</comment>
<dbReference type="AlphaFoldDB" id="A0A255IIM9"/>
<keyword evidence="4" id="KW-1185">Reference proteome</keyword>
<accession>A0A255IIM9</accession>
<reference evidence="3" key="3">
    <citation type="submission" date="2018-07" db="EMBL/GenBank/DDBJ databases">
        <authorList>
            <person name="Quirk P.G."/>
            <person name="Krulwich T.A."/>
        </authorList>
    </citation>
    <scope>NUCLEOTIDE SEQUENCE</scope>
    <source>
        <strain evidence="3">CCRI-19302</strain>
    </source>
</reference>
<keyword evidence="1" id="KW-1133">Transmembrane helix</keyword>
<protein>
    <submittedName>
        <fullName evidence="3">Uncharacterized protein</fullName>
    </submittedName>
</protein>
<evidence type="ECO:0000313" key="4">
    <source>
        <dbReference type="Proteomes" id="UP000216411"/>
    </source>
</evidence>
<reference evidence="3 4" key="1">
    <citation type="journal article" date="2017" name="Genome Announc.">
        <title>Draft Genome Sequence of a Sporulating and Motile Strain of Lachnotalea glycerini Isolated from Water in Quebec City, Canada.</title>
        <authorList>
            <person name="Maheux A.F."/>
            <person name="Boudreau D.K."/>
            <person name="Berube E."/>
            <person name="Boissinot M."/>
            <person name="Raymond F."/>
            <person name="Brodeur S."/>
            <person name="Corbeil J."/>
            <person name="Isabel S."/>
            <person name="Omar R.F."/>
            <person name="Bergeron M.G."/>
        </authorList>
    </citation>
    <scope>NUCLEOTIDE SEQUENCE [LARGE SCALE GENOMIC DNA]</scope>
    <source>
        <strain evidence="3 4">CCRI-19302</strain>
    </source>
</reference>
<feature type="transmembrane region" description="Helical" evidence="1">
    <location>
        <begin position="29"/>
        <end position="54"/>
    </location>
</feature>
<sequence>MELMITRKIDDLFINTQCRMAKFMESREAVVIFIISAAIILALGITAGAGVAIYCMAKGGNVDWSFGVVKVWKMGLPNFQFKCILK</sequence>
<keyword evidence="1" id="KW-0812">Transmembrane</keyword>
<dbReference type="Proteomes" id="UP000216411">
    <property type="component" value="Unassembled WGS sequence"/>
</dbReference>
<evidence type="ECO:0000313" key="3">
    <source>
        <dbReference type="EMBL" id="RDY31994.1"/>
    </source>
</evidence>